<dbReference type="InterPro" id="IPR044068">
    <property type="entry name" value="CB"/>
</dbReference>
<dbReference type="InterPro" id="IPR011010">
    <property type="entry name" value="DNA_brk_join_enz"/>
</dbReference>
<dbReference type="GO" id="GO:0006313">
    <property type="term" value="P:DNA transposition"/>
    <property type="evidence" value="ECO:0007669"/>
    <property type="project" value="UniProtKB-UniRule"/>
</dbReference>
<evidence type="ECO:0000256" key="5">
    <source>
        <dbReference type="ARBA" id="ARBA00022908"/>
    </source>
</evidence>
<keyword evidence="3 9" id="KW-0132">Cell division</keyword>
<dbReference type="Pfam" id="PF00589">
    <property type="entry name" value="Phage_integrase"/>
    <property type="match status" value="1"/>
</dbReference>
<dbReference type="PANTHER" id="PTHR30349:SF77">
    <property type="entry name" value="TYROSINE RECOMBINASE XERC"/>
    <property type="match status" value="1"/>
</dbReference>
<dbReference type="InterPro" id="IPR050090">
    <property type="entry name" value="Tyrosine_recombinase_XerCD"/>
</dbReference>
<dbReference type="InterPro" id="IPR004107">
    <property type="entry name" value="Integrase_SAM-like_N"/>
</dbReference>
<dbReference type="InterPro" id="IPR023009">
    <property type="entry name" value="Tyrosine_recombinase_XerC/XerD"/>
</dbReference>
<dbReference type="InterPro" id="IPR002104">
    <property type="entry name" value="Integrase_catalytic"/>
</dbReference>
<proteinExistence type="inferred from homology"/>
<dbReference type="GO" id="GO:0003677">
    <property type="term" value="F:DNA binding"/>
    <property type="evidence" value="ECO:0007669"/>
    <property type="project" value="UniProtKB-UniRule"/>
</dbReference>
<dbReference type="RefSeq" id="WP_082141165.1">
    <property type="nucleotide sequence ID" value="NZ_JNBQ01000008.1"/>
</dbReference>
<evidence type="ECO:0000259" key="12">
    <source>
        <dbReference type="PROSITE" id="PS51900"/>
    </source>
</evidence>
<evidence type="ECO:0000259" key="11">
    <source>
        <dbReference type="PROSITE" id="PS51898"/>
    </source>
</evidence>
<evidence type="ECO:0000313" key="13">
    <source>
        <dbReference type="EMBL" id="KLN34958.1"/>
    </source>
</evidence>
<feature type="active site" evidence="9">
    <location>
        <position position="200"/>
    </location>
</feature>
<dbReference type="Proteomes" id="UP000035265">
    <property type="component" value="Unassembled WGS sequence"/>
</dbReference>
<comment type="subunit">
    <text evidence="9">Forms a cyclic heterotetrameric complex composed of two molecules of XerC and two molecules of XerD.</text>
</comment>
<dbReference type="SUPFAM" id="SSF56349">
    <property type="entry name" value="DNA breaking-rejoining enzymes"/>
    <property type="match status" value="1"/>
</dbReference>
<reference evidence="13 14" key="1">
    <citation type="submission" date="2014-05" db="EMBL/GenBank/DDBJ databases">
        <title>Cellulosimicrobium funkei U11 genome.</title>
        <authorList>
            <person name="Hu C."/>
            <person name="Gong Y."/>
            <person name="Wan W."/>
            <person name="Jiang M."/>
        </authorList>
    </citation>
    <scope>NUCLEOTIDE SEQUENCE [LARGE SCALE GENOMIC DNA]</scope>
    <source>
        <strain evidence="13 14">U11</strain>
    </source>
</reference>
<dbReference type="InterPro" id="IPR010998">
    <property type="entry name" value="Integrase_recombinase_N"/>
</dbReference>
<feature type="domain" description="Core-binding (CB)" evidence="12">
    <location>
        <begin position="25"/>
        <end position="111"/>
    </location>
</feature>
<feature type="active site" evidence="9">
    <location>
        <position position="270"/>
    </location>
</feature>
<dbReference type="EMBL" id="JNBQ01000008">
    <property type="protein sequence ID" value="KLN34958.1"/>
    <property type="molecule type" value="Genomic_DNA"/>
</dbReference>
<feature type="domain" description="Tyr recombinase" evidence="11">
    <location>
        <begin position="132"/>
        <end position="318"/>
    </location>
</feature>
<dbReference type="GO" id="GO:0051301">
    <property type="term" value="P:cell division"/>
    <property type="evidence" value="ECO:0007669"/>
    <property type="project" value="UniProtKB-KW"/>
</dbReference>
<evidence type="ECO:0000256" key="9">
    <source>
        <dbReference type="HAMAP-Rule" id="MF_01808"/>
    </source>
</evidence>
<keyword evidence="7 9" id="KW-0233">DNA recombination</keyword>
<keyword evidence="8 9" id="KW-0131">Cell cycle</keyword>
<feature type="compositionally biased region" description="Low complexity" evidence="10">
    <location>
        <begin position="7"/>
        <end position="16"/>
    </location>
</feature>
<comment type="function">
    <text evidence="9">Site-specific tyrosine recombinase, which acts by catalyzing the cutting and rejoining of the recombining DNA molecules. The XerC-XerD complex is essential to convert dimers of the bacterial chromosome into monomers to permit their segregation at cell division. It also contributes to the segregational stability of plasmids.</text>
</comment>
<feature type="active site" description="O-(3'-phospho-DNA)-tyrosine intermediate" evidence="9">
    <location>
        <position position="305"/>
    </location>
</feature>
<organism evidence="13 14">
    <name type="scientific">Cellulosimicrobium funkei</name>
    <dbReference type="NCBI Taxonomy" id="264251"/>
    <lineage>
        <taxon>Bacteria</taxon>
        <taxon>Bacillati</taxon>
        <taxon>Actinomycetota</taxon>
        <taxon>Actinomycetes</taxon>
        <taxon>Micrococcales</taxon>
        <taxon>Promicromonosporaceae</taxon>
        <taxon>Cellulosimicrobium</taxon>
    </lineage>
</organism>
<dbReference type="GO" id="GO:0007059">
    <property type="term" value="P:chromosome segregation"/>
    <property type="evidence" value="ECO:0007669"/>
    <property type="project" value="UniProtKB-UniRule"/>
</dbReference>
<feature type="active site" evidence="9">
    <location>
        <position position="176"/>
    </location>
</feature>
<dbReference type="Gene3D" id="1.10.150.130">
    <property type="match status" value="1"/>
</dbReference>
<evidence type="ECO:0000256" key="6">
    <source>
        <dbReference type="ARBA" id="ARBA00023125"/>
    </source>
</evidence>
<keyword evidence="6 9" id="KW-0238">DNA-binding</keyword>
<dbReference type="AlphaFoldDB" id="A0A0H2KP61"/>
<keyword evidence="14" id="KW-1185">Reference proteome</keyword>
<sequence>MTRSTRPDAAADAPPGEGRPDSLPPALDTALADFGTHLEVAQGSSAHTVRAYTGDVEALLDHAARHGATSPQDVDLAALRAWLTEQSERGLARATLARRGAAARAFFDWARRTGRVTADPAARLASPRVPRTLPTVLTADAAGRLLDAAREAAGEGEPARLREWAAAELLYGAGIRVGELAGIDVDDVDLSQRVVRVLGKGDKERVVPFGVPAARAVTRWLDTGRPALVTERSGAALLVGDRGGRWGQRQVRDVVHRLALAAGVDDVAPHDLRHSAATHLLAGGSDLRSVQEILGHSSLATTQRYTHVTAERLRSSFEQAFPRA</sequence>
<evidence type="ECO:0000313" key="14">
    <source>
        <dbReference type="Proteomes" id="UP000035265"/>
    </source>
</evidence>
<evidence type="ECO:0000256" key="4">
    <source>
        <dbReference type="ARBA" id="ARBA00022829"/>
    </source>
</evidence>
<dbReference type="GO" id="GO:0009037">
    <property type="term" value="F:tyrosine-based site-specific recombinase activity"/>
    <property type="evidence" value="ECO:0007669"/>
    <property type="project" value="UniProtKB-UniRule"/>
</dbReference>
<evidence type="ECO:0000256" key="7">
    <source>
        <dbReference type="ARBA" id="ARBA00023172"/>
    </source>
</evidence>
<dbReference type="Pfam" id="PF02899">
    <property type="entry name" value="Phage_int_SAM_1"/>
    <property type="match status" value="1"/>
</dbReference>
<feature type="region of interest" description="Disordered" evidence="10">
    <location>
        <begin position="1"/>
        <end position="24"/>
    </location>
</feature>
<protein>
    <recommendedName>
        <fullName evidence="9">Tyrosine recombinase XerC</fullName>
    </recommendedName>
</protein>
<dbReference type="CDD" id="cd00798">
    <property type="entry name" value="INT_XerDC_C"/>
    <property type="match status" value="1"/>
</dbReference>
<comment type="subcellular location">
    <subcellularLocation>
        <location evidence="1 9">Cytoplasm</location>
    </subcellularLocation>
</comment>
<keyword evidence="4 9" id="KW-0159">Chromosome partition</keyword>
<dbReference type="InterPro" id="IPR013762">
    <property type="entry name" value="Integrase-like_cat_sf"/>
</dbReference>
<dbReference type="PANTHER" id="PTHR30349">
    <property type="entry name" value="PHAGE INTEGRASE-RELATED"/>
    <property type="match status" value="1"/>
</dbReference>
<dbReference type="STRING" id="264251.FB00_09645"/>
<dbReference type="HAMAP" id="MF_01808">
    <property type="entry name" value="Recomb_XerC_XerD"/>
    <property type="match status" value="1"/>
</dbReference>
<accession>A0A0H2KP61</accession>
<feature type="active site" evidence="9">
    <location>
        <position position="296"/>
    </location>
</feature>
<keyword evidence="5 9" id="KW-0229">DNA integration</keyword>
<dbReference type="PROSITE" id="PS51900">
    <property type="entry name" value="CB"/>
    <property type="match status" value="1"/>
</dbReference>
<evidence type="ECO:0000256" key="8">
    <source>
        <dbReference type="ARBA" id="ARBA00023306"/>
    </source>
</evidence>
<evidence type="ECO:0000256" key="3">
    <source>
        <dbReference type="ARBA" id="ARBA00022618"/>
    </source>
</evidence>
<evidence type="ECO:0000256" key="2">
    <source>
        <dbReference type="ARBA" id="ARBA00022490"/>
    </source>
</evidence>
<dbReference type="Gene3D" id="1.10.443.10">
    <property type="entry name" value="Intergrase catalytic core"/>
    <property type="match status" value="1"/>
</dbReference>
<dbReference type="PATRIC" id="fig|264251.5.peg.1962"/>
<keyword evidence="2 9" id="KW-0963">Cytoplasm</keyword>
<dbReference type="GO" id="GO:0005737">
    <property type="term" value="C:cytoplasm"/>
    <property type="evidence" value="ECO:0007669"/>
    <property type="project" value="UniProtKB-SubCell"/>
</dbReference>
<dbReference type="PROSITE" id="PS51898">
    <property type="entry name" value="TYR_RECOMBINASE"/>
    <property type="match status" value="1"/>
</dbReference>
<name>A0A0H2KP61_9MICO</name>
<evidence type="ECO:0000256" key="1">
    <source>
        <dbReference type="ARBA" id="ARBA00004496"/>
    </source>
</evidence>
<comment type="caution">
    <text evidence="13">The sequence shown here is derived from an EMBL/GenBank/DDBJ whole genome shotgun (WGS) entry which is preliminary data.</text>
</comment>
<comment type="similarity">
    <text evidence="9">Belongs to the 'phage' integrase family. XerC subfamily.</text>
</comment>
<evidence type="ECO:0000256" key="10">
    <source>
        <dbReference type="SAM" id="MobiDB-lite"/>
    </source>
</evidence>
<gene>
    <name evidence="9" type="primary">xerC</name>
    <name evidence="13" type="ORF">FB00_09645</name>
</gene>
<feature type="active site" evidence="9">
    <location>
        <position position="273"/>
    </location>
</feature>